<dbReference type="Proteomes" id="UP001501787">
    <property type="component" value="Unassembled WGS sequence"/>
</dbReference>
<proteinExistence type="inferred from homology"/>
<evidence type="ECO:0000259" key="3">
    <source>
        <dbReference type="PROSITE" id="PS51668"/>
    </source>
</evidence>
<accession>A0ABN0VMZ0</accession>
<reference evidence="4 5" key="1">
    <citation type="journal article" date="2019" name="Int. J. Syst. Evol. Microbiol.">
        <title>The Global Catalogue of Microorganisms (GCM) 10K type strain sequencing project: providing services to taxonomists for standard genome sequencing and annotation.</title>
        <authorList>
            <consortium name="The Broad Institute Genomics Platform"/>
            <consortium name="The Broad Institute Genome Sequencing Center for Infectious Disease"/>
            <person name="Wu L."/>
            <person name="Ma J."/>
        </authorList>
    </citation>
    <scope>NUCLEOTIDE SEQUENCE [LARGE SCALE GENOMIC DNA]</scope>
    <source>
        <strain evidence="4 5">JCM 16343</strain>
    </source>
</reference>
<sequence length="249" mass="27118">MPSHALPIIGYHRSPLSQKFGAPRQPNLVAVPSIIEMLPPYADPAAFVGLEAFSHIWVSWQFHKNRPQAADAPFRSQVRPPRLGGNQKIGVFASRSMYRPSGLGLSVVALASVQVVDGRVQLHLQGADMIEGTPIVDIKPYIRYSDAIGDAVSGFAPEPPTQHAVRVSFEAKEQFAACLHKTPAETMPTQVPLVAADLAHITALIAQDPRPAYRRDEVGSLFVMRYKCVDVQFCQADDGALVIDAIGLY</sequence>
<dbReference type="InterPro" id="IPR036413">
    <property type="entry name" value="YaeB-like_sf"/>
</dbReference>
<comment type="similarity">
    <text evidence="2">Belongs to the tRNA methyltransferase O family.</text>
</comment>
<dbReference type="Gene3D" id="2.40.30.70">
    <property type="entry name" value="YaeB-like"/>
    <property type="match status" value="1"/>
</dbReference>
<name>A0ABN0VMZ0_9GAMM</name>
<dbReference type="Gene3D" id="3.30.2310.10">
    <property type="entry name" value="YaeB-like"/>
    <property type="match status" value="1"/>
</dbReference>
<evidence type="ECO:0000256" key="1">
    <source>
        <dbReference type="ARBA" id="ARBA00022691"/>
    </source>
</evidence>
<dbReference type="Pfam" id="PF18389">
    <property type="entry name" value="TrmO_C"/>
    <property type="match status" value="1"/>
</dbReference>
<dbReference type="CDD" id="cd09281">
    <property type="entry name" value="UPF0066"/>
    <property type="match status" value="1"/>
</dbReference>
<dbReference type="InterPro" id="IPR041369">
    <property type="entry name" value="TrmO_C"/>
</dbReference>
<dbReference type="InterPro" id="IPR023370">
    <property type="entry name" value="TrmO-like_N"/>
</dbReference>
<dbReference type="PANTHER" id="PTHR12818">
    <property type="entry name" value="TRNA (ADENINE(37)-N6)-METHYLTRANSFERASE"/>
    <property type="match status" value="1"/>
</dbReference>
<feature type="domain" description="TsaA-like" evidence="3">
    <location>
        <begin position="6"/>
        <end position="150"/>
    </location>
</feature>
<dbReference type="EMBL" id="BAAAFR010000001">
    <property type="protein sequence ID" value="GAA0312365.1"/>
    <property type="molecule type" value="Genomic_DNA"/>
</dbReference>
<protein>
    <submittedName>
        <fullName evidence="4">tRNA (N6-threonylcarbamoyladenosine(37)-N6)-methyltransferase TrmO</fullName>
    </submittedName>
</protein>
<dbReference type="Pfam" id="PF01980">
    <property type="entry name" value="TrmO_N"/>
    <property type="match status" value="1"/>
</dbReference>
<organism evidence="4 5">
    <name type="scientific">Psychrobacter aestuarii</name>
    <dbReference type="NCBI Taxonomy" id="556327"/>
    <lineage>
        <taxon>Bacteria</taxon>
        <taxon>Pseudomonadati</taxon>
        <taxon>Pseudomonadota</taxon>
        <taxon>Gammaproteobacteria</taxon>
        <taxon>Moraxellales</taxon>
        <taxon>Moraxellaceae</taxon>
        <taxon>Psychrobacter</taxon>
    </lineage>
</organism>
<dbReference type="RefSeq" id="WP_201503794.1">
    <property type="nucleotide sequence ID" value="NZ_BAAAFR010000001.1"/>
</dbReference>
<evidence type="ECO:0000256" key="2">
    <source>
        <dbReference type="ARBA" id="ARBA00033753"/>
    </source>
</evidence>
<dbReference type="NCBIfam" id="TIGR00104">
    <property type="entry name" value="tRNA_TsaA"/>
    <property type="match status" value="1"/>
</dbReference>
<dbReference type="SUPFAM" id="SSF118196">
    <property type="entry name" value="YaeB-like"/>
    <property type="match status" value="1"/>
</dbReference>
<evidence type="ECO:0000313" key="5">
    <source>
        <dbReference type="Proteomes" id="UP001501787"/>
    </source>
</evidence>
<dbReference type="PANTHER" id="PTHR12818:SF0">
    <property type="entry name" value="TRNA (ADENINE(37)-N6)-METHYLTRANSFERASE"/>
    <property type="match status" value="1"/>
</dbReference>
<keyword evidence="5" id="KW-1185">Reference proteome</keyword>
<keyword evidence="1" id="KW-0949">S-adenosyl-L-methionine</keyword>
<dbReference type="PROSITE" id="PS51668">
    <property type="entry name" value="TSAA_2"/>
    <property type="match status" value="1"/>
</dbReference>
<evidence type="ECO:0000313" key="4">
    <source>
        <dbReference type="EMBL" id="GAA0312365.1"/>
    </source>
</evidence>
<dbReference type="InterPro" id="IPR036414">
    <property type="entry name" value="YaeB_N_sf"/>
</dbReference>
<gene>
    <name evidence="4" type="primary">tsaA</name>
    <name evidence="4" type="ORF">GCM10009129_07130</name>
</gene>
<dbReference type="InterPro" id="IPR040372">
    <property type="entry name" value="YaeB-like"/>
</dbReference>
<comment type="caution">
    <text evidence="4">The sequence shown here is derived from an EMBL/GenBank/DDBJ whole genome shotgun (WGS) entry which is preliminary data.</text>
</comment>